<keyword evidence="7" id="KW-1185">Reference proteome</keyword>
<dbReference type="InterPro" id="IPR050936">
    <property type="entry name" value="AP-1-like"/>
</dbReference>
<dbReference type="GO" id="GO:0000976">
    <property type="term" value="F:transcription cis-regulatory region binding"/>
    <property type="evidence" value="ECO:0007669"/>
    <property type="project" value="InterPro"/>
</dbReference>
<feature type="compositionally biased region" description="Low complexity" evidence="4">
    <location>
        <begin position="67"/>
        <end position="89"/>
    </location>
</feature>
<dbReference type="InParanoid" id="A0A165PFW8"/>
<evidence type="ECO:0000256" key="3">
    <source>
        <dbReference type="ARBA" id="ARBA00023242"/>
    </source>
</evidence>
<feature type="domain" description="BZIP" evidence="5">
    <location>
        <begin position="161"/>
        <end position="224"/>
    </location>
</feature>
<feature type="compositionally biased region" description="Low complexity" evidence="4">
    <location>
        <begin position="331"/>
        <end position="355"/>
    </location>
</feature>
<dbReference type="GO" id="GO:0033554">
    <property type="term" value="P:cellular response to stress"/>
    <property type="evidence" value="ECO:0007669"/>
    <property type="project" value="UniProtKB-ARBA"/>
</dbReference>
<dbReference type="PANTHER" id="PTHR40621:SF6">
    <property type="entry name" value="AP-1-LIKE TRANSCRIPTION FACTOR YAP1-RELATED"/>
    <property type="match status" value="1"/>
</dbReference>
<dbReference type="STRING" id="1314781.A0A165PFW8"/>
<dbReference type="SMART" id="SM00338">
    <property type="entry name" value="BRLZ"/>
    <property type="match status" value="1"/>
</dbReference>
<dbReference type="InterPro" id="IPR023167">
    <property type="entry name" value="Yap1_redox_dom_sf"/>
</dbReference>
<dbReference type="GO" id="GO:0005737">
    <property type="term" value="C:cytoplasm"/>
    <property type="evidence" value="ECO:0007669"/>
    <property type="project" value="UniProtKB-SubCell"/>
</dbReference>
<feature type="compositionally biased region" description="Basic and acidic residues" evidence="4">
    <location>
        <begin position="105"/>
        <end position="120"/>
    </location>
</feature>
<dbReference type="SUPFAM" id="SSF57959">
    <property type="entry name" value="Leucine zipper domain"/>
    <property type="match status" value="1"/>
</dbReference>
<feature type="region of interest" description="Disordered" evidence="4">
    <location>
        <begin position="519"/>
        <end position="545"/>
    </location>
</feature>
<dbReference type="GO" id="GO:0090575">
    <property type="term" value="C:RNA polymerase II transcription regulator complex"/>
    <property type="evidence" value="ECO:0007669"/>
    <property type="project" value="TreeGrafter"/>
</dbReference>
<accession>A0A165PFW8</accession>
<dbReference type="AlphaFoldDB" id="A0A165PFW8"/>
<feature type="compositionally biased region" description="Polar residues" evidence="4">
    <location>
        <begin position="37"/>
        <end position="66"/>
    </location>
</feature>
<dbReference type="PANTHER" id="PTHR40621">
    <property type="entry name" value="TRANSCRIPTION FACTOR KAPC-RELATED"/>
    <property type="match status" value="1"/>
</dbReference>
<dbReference type="Pfam" id="PF08601">
    <property type="entry name" value="PAP1"/>
    <property type="match status" value="1"/>
</dbReference>
<dbReference type="EMBL" id="KV425890">
    <property type="protein sequence ID" value="KZW02125.1"/>
    <property type="molecule type" value="Genomic_DNA"/>
</dbReference>
<protein>
    <recommendedName>
        <fullName evidence="5">BZIP domain-containing protein</fullName>
    </recommendedName>
</protein>
<name>A0A165PFW8_EXIGL</name>
<dbReference type="GO" id="GO:0001228">
    <property type="term" value="F:DNA-binding transcription activator activity, RNA polymerase II-specific"/>
    <property type="evidence" value="ECO:0007669"/>
    <property type="project" value="TreeGrafter"/>
</dbReference>
<dbReference type="InterPro" id="IPR004827">
    <property type="entry name" value="bZIP"/>
</dbReference>
<feature type="region of interest" description="Disordered" evidence="4">
    <location>
        <begin position="331"/>
        <end position="365"/>
    </location>
</feature>
<dbReference type="Gene3D" id="1.10.238.100">
    <property type="entry name" value="YAP1 redox domain. Chain B"/>
    <property type="match status" value="1"/>
</dbReference>
<dbReference type="CDD" id="cd14688">
    <property type="entry name" value="bZIP_YAP"/>
    <property type="match status" value="1"/>
</dbReference>
<dbReference type="OrthoDB" id="2593073at2759"/>
<evidence type="ECO:0000259" key="5">
    <source>
        <dbReference type="PROSITE" id="PS50217"/>
    </source>
</evidence>
<dbReference type="Gene3D" id="1.20.5.170">
    <property type="match status" value="1"/>
</dbReference>
<dbReference type="PROSITE" id="PS00036">
    <property type="entry name" value="BZIP_BASIC"/>
    <property type="match status" value="1"/>
</dbReference>
<evidence type="ECO:0000313" key="6">
    <source>
        <dbReference type="EMBL" id="KZW02125.1"/>
    </source>
</evidence>
<dbReference type="Proteomes" id="UP000077266">
    <property type="component" value="Unassembled WGS sequence"/>
</dbReference>
<comment type="subcellular location">
    <subcellularLocation>
        <location evidence="2">Cytoplasm</location>
    </subcellularLocation>
    <subcellularLocation>
        <location evidence="1">Nucleus</location>
    </subcellularLocation>
</comment>
<dbReference type="SUPFAM" id="SSF111430">
    <property type="entry name" value="YAP1 redox domain"/>
    <property type="match status" value="1"/>
</dbReference>
<keyword evidence="3" id="KW-0539">Nucleus</keyword>
<evidence type="ECO:0000313" key="7">
    <source>
        <dbReference type="Proteomes" id="UP000077266"/>
    </source>
</evidence>
<dbReference type="InterPro" id="IPR013910">
    <property type="entry name" value="TF_PAP1"/>
</dbReference>
<feature type="compositionally biased region" description="Basic and acidic residues" evidence="4">
    <location>
        <begin position="130"/>
        <end position="145"/>
    </location>
</feature>
<organism evidence="6 7">
    <name type="scientific">Exidia glandulosa HHB12029</name>
    <dbReference type="NCBI Taxonomy" id="1314781"/>
    <lineage>
        <taxon>Eukaryota</taxon>
        <taxon>Fungi</taxon>
        <taxon>Dikarya</taxon>
        <taxon>Basidiomycota</taxon>
        <taxon>Agaricomycotina</taxon>
        <taxon>Agaricomycetes</taxon>
        <taxon>Auriculariales</taxon>
        <taxon>Exidiaceae</taxon>
        <taxon>Exidia</taxon>
    </lineage>
</organism>
<evidence type="ECO:0000256" key="2">
    <source>
        <dbReference type="ARBA" id="ARBA00004496"/>
    </source>
</evidence>
<proteinExistence type="predicted"/>
<feature type="compositionally biased region" description="Basic and acidic residues" evidence="4">
    <location>
        <begin position="159"/>
        <end position="186"/>
    </location>
</feature>
<feature type="region of interest" description="Disordered" evidence="4">
    <location>
        <begin position="397"/>
        <end position="419"/>
    </location>
</feature>
<evidence type="ECO:0000256" key="4">
    <source>
        <dbReference type="SAM" id="MobiDB-lite"/>
    </source>
</evidence>
<evidence type="ECO:0000256" key="1">
    <source>
        <dbReference type="ARBA" id="ARBA00004123"/>
    </source>
</evidence>
<feature type="region of interest" description="Disordered" evidence="4">
    <location>
        <begin position="37"/>
        <end position="186"/>
    </location>
</feature>
<dbReference type="InterPro" id="IPR046347">
    <property type="entry name" value="bZIP_sf"/>
</dbReference>
<sequence>MSFNGVSPLWDFSLPPALPEISDDQFLTLLNRQFESTKADNFQSTFNSNPTADPQTLTRFPQQTLNLSPLVSEESSPSPPGSSTDPTGSRSRKVSQSARAHRATRSTDRADDHLKRKASQDDDDDDDDEDGHRDKSFHGDDDAPTKKSSRRKSTGGNQKSEDRLQKRKEQNRAAQRAFRERKEKHVRDLEEKVAMLEAKSDIQASENENLRDLLGRLQSENLSLKQSSFTFAVQPGSDAARASKSPASVGASPNNNLASNMEGYDTSMAYFSPTFFNQATALPAASSPQPADLSAYGVGPPYSLPTQSPYTTIAANPLYMSFAETPSFSSYLSPSESGSSSGRAGSSKGASAATSNTTPEGMMSPKSMQELFGTQFEGLVPFNGNFNIFSPENPVGHTAGSMSPVAHTSDPSGEHKDCPKSKEELASRIAVVAPTTLGPPPSSAMAVDFLTPQDREDALASACEPGNDLPCHVFPAIPESSKNVTLNDAWERVSKHPQFSECDMDELCALLTAQAKCDGSKPVLEPSSVTSVMDKIPHLASTSRK</sequence>
<gene>
    <name evidence="6" type="ORF">EXIGLDRAFT_829672</name>
</gene>
<dbReference type="Pfam" id="PF00170">
    <property type="entry name" value="bZIP_1"/>
    <property type="match status" value="1"/>
</dbReference>
<dbReference type="PROSITE" id="PS50217">
    <property type="entry name" value="BZIP"/>
    <property type="match status" value="1"/>
</dbReference>
<reference evidence="6 7" key="1">
    <citation type="journal article" date="2016" name="Mol. Biol. Evol.">
        <title>Comparative Genomics of Early-Diverging Mushroom-Forming Fungi Provides Insights into the Origins of Lignocellulose Decay Capabilities.</title>
        <authorList>
            <person name="Nagy L.G."/>
            <person name="Riley R."/>
            <person name="Tritt A."/>
            <person name="Adam C."/>
            <person name="Daum C."/>
            <person name="Floudas D."/>
            <person name="Sun H."/>
            <person name="Yadav J.S."/>
            <person name="Pangilinan J."/>
            <person name="Larsson K.H."/>
            <person name="Matsuura K."/>
            <person name="Barry K."/>
            <person name="Labutti K."/>
            <person name="Kuo R."/>
            <person name="Ohm R.A."/>
            <person name="Bhattacharya S.S."/>
            <person name="Shirouzu T."/>
            <person name="Yoshinaga Y."/>
            <person name="Martin F.M."/>
            <person name="Grigoriev I.V."/>
            <person name="Hibbett D.S."/>
        </authorList>
    </citation>
    <scope>NUCLEOTIDE SEQUENCE [LARGE SCALE GENOMIC DNA]</scope>
    <source>
        <strain evidence="6 7">HHB12029</strain>
    </source>
</reference>